<keyword evidence="6" id="KW-0528">Neurotoxin</keyword>
<keyword evidence="10" id="KW-1185">Reference proteome</keyword>
<comment type="caution">
    <text evidence="9">The sequence shown here is derived from an EMBL/GenBank/DDBJ whole genome shotgun (WGS) entry which is preliminary data.</text>
</comment>
<accession>A0A9J6FK74</accession>
<evidence type="ECO:0000256" key="7">
    <source>
        <dbReference type="ARBA" id="ARBA00023298"/>
    </source>
</evidence>
<evidence type="ECO:0000256" key="8">
    <source>
        <dbReference type="SAM" id="MobiDB-lite"/>
    </source>
</evidence>
<dbReference type="OrthoDB" id="10070851at2759"/>
<dbReference type="InterPro" id="IPR002110">
    <property type="entry name" value="Ankyrin_rpt"/>
</dbReference>
<keyword evidence="7" id="KW-1053">Target membrane</keyword>
<protein>
    <recommendedName>
        <fullName evidence="11">ANK_REP_REGION domain-containing protein</fullName>
    </recommendedName>
</protein>
<gene>
    <name evidence="9" type="ORF">HPB48_015189</name>
</gene>
<dbReference type="GO" id="GO:0044231">
    <property type="term" value="C:host cell presynaptic membrane"/>
    <property type="evidence" value="ECO:0007669"/>
    <property type="project" value="UniProtKB-KW"/>
</dbReference>
<dbReference type="EMBL" id="JABSTR010000001">
    <property type="protein sequence ID" value="KAH9362848.1"/>
    <property type="molecule type" value="Genomic_DNA"/>
</dbReference>
<dbReference type="InterPro" id="IPR036770">
    <property type="entry name" value="Ankyrin_rpt-contain_sf"/>
</dbReference>
<evidence type="ECO:0000256" key="3">
    <source>
        <dbReference type="ARBA" id="ARBA00022537"/>
    </source>
</evidence>
<dbReference type="AlphaFoldDB" id="A0A9J6FK74"/>
<dbReference type="GO" id="GO:0046872">
    <property type="term" value="F:metal ion binding"/>
    <property type="evidence" value="ECO:0007669"/>
    <property type="project" value="UniProtKB-KW"/>
</dbReference>
<keyword evidence="4" id="KW-0479">Metal-binding</keyword>
<evidence type="ECO:0000313" key="10">
    <source>
        <dbReference type="Proteomes" id="UP000821853"/>
    </source>
</evidence>
<evidence type="ECO:0008006" key="11">
    <source>
        <dbReference type="Google" id="ProtNLM"/>
    </source>
</evidence>
<keyword evidence="2" id="KW-0268">Exocytosis</keyword>
<name>A0A9J6FK74_HAELO</name>
<reference evidence="9 10" key="1">
    <citation type="journal article" date="2020" name="Cell">
        <title>Large-Scale Comparative Analyses of Tick Genomes Elucidate Their Genetic Diversity and Vector Capacities.</title>
        <authorList>
            <consortium name="Tick Genome and Microbiome Consortium (TIGMIC)"/>
            <person name="Jia N."/>
            <person name="Wang J."/>
            <person name="Shi W."/>
            <person name="Du L."/>
            <person name="Sun Y."/>
            <person name="Zhan W."/>
            <person name="Jiang J.F."/>
            <person name="Wang Q."/>
            <person name="Zhang B."/>
            <person name="Ji P."/>
            <person name="Bell-Sakyi L."/>
            <person name="Cui X.M."/>
            <person name="Yuan T.T."/>
            <person name="Jiang B.G."/>
            <person name="Yang W.F."/>
            <person name="Lam T.T."/>
            <person name="Chang Q.C."/>
            <person name="Ding S.J."/>
            <person name="Wang X.J."/>
            <person name="Zhu J.G."/>
            <person name="Ruan X.D."/>
            <person name="Zhao L."/>
            <person name="Wei J.T."/>
            <person name="Ye R.Z."/>
            <person name="Que T.C."/>
            <person name="Du C.H."/>
            <person name="Zhou Y.H."/>
            <person name="Cheng J.X."/>
            <person name="Dai P.F."/>
            <person name="Guo W.B."/>
            <person name="Han X.H."/>
            <person name="Huang E.J."/>
            <person name="Li L.F."/>
            <person name="Wei W."/>
            <person name="Gao Y.C."/>
            <person name="Liu J.Z."/>
            <person name="Shao H.Z."/>
            <person name="Wang X."/>
            <person name="Wang C.C."/>
            <person name="Yang T.C."/>
            <person name="Huo Q.B."/>
            <person name="Li W."/>
            <person name="Chen H.Y."/>
            <person name="Chen S.E."/>
            <person name="Zhou L.G."/>
            <person name="Ni X.B."/>
            <person name="Tian J.H."/>
            <person name="Sheng Y."/>
            <person name="Liu T."/>
            <person name="Pan Y.S."/>
            <person name="Xia L.Y."/>
            <person name="Li J."/>
            <person name="Zhao F."/>
            <person name="Cao W.C."/>
        </authorList>
    </citation>
    <scope>NUCLEOTIDE SEQUENCE [LARGE SCALE GENOMIC DNA]</scope>
    <source>
        <strain evidence="9">HaeL-2018</strain>
    </source>
</reference>
<keyword evidence="6" id="KW-0638">Presynaptic neurotoxin</keyword>
<keyword evidence="5" id="KW-0862">Zinc</keyword>
<dbReference type="SUPFAM" id="SSF48403">
    <property type="entry name" value="Ankyrin repeat"/>
    <property type="match status" value="1"/>
</dbReference>
<dbReference type="VEuPathDB" id="VectorBase:HLOH_058347"/>
<evidence type="ECO:0000313" key="9">
    <source>
        <dbReference type="EMBL" id="KAH9362848.1"/>
    </source>
</evidence>
<dbReference type="GO" id="GO:0006887">
    <property type="term" value="P:exocytosis"/>
    <property type="evidence" value="ECO:0007669"/>
    <property type="project" value="UniProtKB-KW"/>
</dbReference>
<comment type="subcellular location">
    <subcellularLocation>
        <location evidence="1">Target cell membrane</location>
    </subcellularLocation>
</comment>
<proteinExistence type="predicted"/>
<organism evidence="9 10">
    <name type="scientific">Haemaphysalis longicornis</name>
    <name type="common">Bush tick</name>
    <dbReference type="NCBI Taxonomy" id="44386"/>
    <lineage>
        <taxon>Eukaryota</taxon>
        <taxon>Metazoa</taxon>
        <taxon>Ecdysozoa</taxon>
        <taxon>Arthropoda</taxon>
        <taxon>Chelicerata</taxon>
        <taxon>Arachnida</taxon>
        <taxon>Acari</taxon>
        <taxon>Parasitiformes</taxon>
        <taxon>Ixodida</taxon>
        <taxon>Ixodoidea</taxon>
        <taxon>Ixodidae</taxon>
        <taxon>Haemaphysalinae</taxon>
        <taxon>Haemaphysalis</taxon>
    </lineage>
</organism>
<dbReference type="Gene3D" id="1.25.40.20">
    <property type="entry name" value="Ankyrin repeat-containing domain"/>
    <property type="match status" value="1"/>
</dbReference>
<feature type="region of interest" description="Disordered" evidence="8">
    <location>
        <begin position="63"/>
        <end position="104"/>
    </location>
</feature>
<keyword evidence="3" id="KW-1052">Target cell membrane</keyword>
<evidence type="ECO:0000256" key="5">
    <source>
        <dbReference type="ARBA" id="ARBA00022833"/>
    </source>
</evidence>
<dbReference type="InterPro" id="IPR045258">
    <property type="entry name" value="ACAP1/2/3-like"/>
</dbReference>
<dbReference type="Pfam" id="PF12796">
    <property type="entry name" value="Ank_2"/>
    <property type="match status" value="1"/>
</dbReference>
<dbReference type="GO" id="GO:0044218">
    <property type="term" value="C:other organism cell membrane"/>
    <property type="evidence" value="ECO:0007669"/>
    <property type="project" value="UniProtKB-KW"/>
</dbReference>
<dbReference type="Proteomes" id="UP000821853">
    <property type="component" value="Chromosome 1"/>
</dbReference>
<keyword evidence="7" id="KW-0472">Membrane</keyword>
<evidence type="ECO:0000256" key="2">
    <source>
        <dbReference type="ARBA" id="ARBA00022483"/>
    </source>
</evidence>
<evidence type="ECO:0000256" key="4">
    <source>
        <dbReference type="ARBA" id="ARBA00022723"/>
    </source>
</evidence>
<dbReference type="PANTHER" id="PTHR23180">
    <property type="entry name" value="CENTAURIN/ARF"/>
    <property type="match status" value="1"/>
</dbReference>
<evidence type="ECO:0000256" key="6">
    <source>
        <dbReference type="ARBA" id="ARBA00023028"/>
    </source>
</evidence>
<sequence>MVTAAHRRHGVSSTRTASVLTLVSLGRSSLRHWTRGCGLRQAASLHTSSWCLAALADAGRRTMGPLSRTWRPPRATPGSSGPAKKQANRGLSHEPPGRPNLAAAPPVEDRRQYCAFFGCAASPTHFRVYPRRMGFSAQHLRLLLDVLVTYLPSLQPGGREIALFRRSRTSTPVSLSRANSFEFCARLGKYRCRPVSSAVFTRCSNAAARANRRRGGACHAPITSLPFLYGEPPCARHVPSTLTRRSCQGTEAYGRRRCFMNPDAVSGCLLPRADDRSGDTWHASLGAPHRHSSILALSADKSPASIEALFMSPVGSEARLNMASQKRSVVLRKGASITPPCSEEKVTAETPSSNRSEDDAIFYGESLLHSADESPTHEEEDPTQEENMSIMSPSLLLYTAAAAHNLPRMCLAIANGTDPNRANTEEGGHYPLYQDIQSGSIMACRILLLNVAKSNNVDDDSRTSLHVSALWGNTAQVCLLLKHRDDQHSEDKGGVIALKTAVDSANPDISTVLRLAKLNEMISLGEFSNPGDNTLIDVVGDFSHMAFNNPERLRRQSSKN</sequence>
<feature type="region of interest" description="Disordered" evidence="8">
    <location>
        <begin position="334"/>
        <end position="358"/>
    </location>
</feature>
<evidence type="ECO:0000256" key="1">
    <source>
        <dbReference type="ARBA" id="ARBA00004175"/>
    </source>
</evidence>
<dbReference type="PANTHER" id="PTHR23180:SF399">
    <property type="entry name" value="BLOWN FUSE, ISOFORM A-RELATED"/>
    <property type="match status" value="1"/>
</dbReference>
<keyword evidence="6" id="KW-0800">Toxin</keyword>
<dbReference type="GO" id="GO:0005096">
    <property type="term" value="F:GTPase activator activity"/>
    <property type="evidence" value="ECO:0007669"/>
    <property type="project" value="InterPro"/>
</dbReference>